<evidence type="ECO:0000313" key="1">
    <source>
        <dbReference type="EMBL" id="GGK36417.1"/>
    </source>
</evidence>
<organism evidence="1 2">
    <name type="scientific">Pilimelia terevasa</name>
    <dbReference type="NCBI Taxonomy" id="53372"/>
    <lineage>
        <taxon>Bacteria</taxon>
        <taxon>Bacillati</taxon>
        <taxon>Actinomycetota</taxon>
        <taxon>Actinomycetes</taxon>
        <taxon>Micromonosporales</taxon>
        <taxon>Micromonosporaceae</taxon>
        <taxon>Pilimelia</taxon>
    </lineage>
</organism>
<dbReference type="AlphaFoldDB" id="A0A8J3BVG7"/>
<dbReference type="NCBIfam" id="TIGR01509">
    <property type="entry name" value="HAD-SF-IA-v3"/>
    <property type="match status" value="1"/>
</dbReference>
<reference evidence="1" key="2">
    <citation type="submission" date="2020-09" db="EMBL/GenBank/DDBJ databases">
        <authorList>
            <person name="Sun Q."/>
            <person name="Ohkuma M."/>
        </authorList>
    </citation>
    <scope>NUCLEOTIDE SEQUENCE</scope>
    <source>
        <strain evidence="1">JCM 3091</strain>
    </source>
</reference>
<gene>
    <name evidence="1" type="ORF">GCM10010124_31330</name>
</gene>
<dbReference type="InterPro" id="IPR052898">
    <property type="entry name" value="ACAD10-like"/>
</dbReference>
<protein>
    <submittedName>
        <fullName evidence="1">Phosphoglycolate phosphatase</fullName>
    </submittedName>
</protein>
<dbReference type="Proteomes" id="UP000662200">
    <property type="component" value="Unassembled WGS sequence"/>
</dbReference>
<dbReference type="PANTHER" id="PTHR47829:SF1">
    <property type="entry name" value="HAD FAMILY PHOSPHATASE"/>
    <property type="match status" value="1"/>
</dbReference>
<dbReference type="Gene3D" id="3.40.50.1000">
    <property type="entry name" value="HAD superfamily/HAD-like"/>
    <property type="match status" value="1"/>
</dbReference>
<comment type="caution">
    <text evidence="1">The sequence shown here is derived from an EMBL/GenBank/DDBJ whole genome shotgun (WGS) entry which is preliminary data.</text>
</comment>
<dbReference type="SFLD" id="SFLDG01129">
    <property type="entry name" value="C1.5:_HAD__Beta-PGM__Phosphata"/>
    <property type="match status" value="1"/>
</dbReference>
<reference evidence="1" key="1">
    <citation type="journal article" date="2014" name="Int. J. Syst. Evol. Microbiol.">
        <title>Complete genome sequence of Corynebacterium casei LMG S-19264T (=DSM 44701T), isolated from a smear-ripened cheese.</title>
        <authorList>
            <consortium name="US DOE Joint Genome Institute (JGI-PGF)"/>
            <person name="Walter F."/>
            <person name="Albersmeier A."/>
            <person name="Kalinowski J."/>
            <person name="Ruckert C."/>
        </authorList>
    </citation>
    <scope>NUCLEOTIDE SEQUENCE</scope>
    <source>
        <strain evidence="1">JCM 3091</strain>
    </source>
</reference>
<dbReference type="SUPFAM" id="SSF56784">
    <property type="entry name" value="HAD-like"/>
    <property type="match status" value="1"/>
</dbReference>
<dbReference type="RefSeq" id="WP_189115082.1">
    <property type="nucleotide sequence ID" value="NZ_BMQC01000011.1"/>
</dbReference>
<dbReference type="InterPro" id="IPR006439">
    <property type="entry name" value="HAD-SF_hydro_IA"/>
</dbReference>
<dbReference type="Gene3D" id="1.10.150.240">
    <property type="entry name" value="Putative phosphatase, domain 2"/>
    <property type="match status" value="1"/>
</dbReference>
<evidence type="ECO:0000313" key="2">
    <source>
        <dbReference type="Proteomes" id="UP000662200"/>
    </source>
</evidence>
<keyword evidence="2" id="KW-1185">Reference proteome</keyword>
<dbReference type="SFLD" id="SFLDS00003">
    <property type="entry name" value="Haloacid_Dehalogenase"/>
    <property type="match status" value="1"/>
</dbReference>
<dbReference type="InterPro" id="IPR023214">
    <property type="entry name" value="HAD_sf"/>
</dbReference>
<accession>A0A8J3BVG7</accession>
<dbReference type="InterPro" id="IPR023198">
    <property type="entry name" value="PGP-like_dom2"/>
</dbReference>
<dbReference type="InterPro" id="IPR036412">
    <property type="entry name" value="HAD-like_sf"/>
</dbReference>
<dbReference type="Pfam" id="PF00702">
    <property type="entry name" value="Hydrolase"/>
    <property type="match status" value="1"/>
</dbReference>
<name>A0A8J3BVG7_9ACTN</name>
<dbReference type="PRINTS" id="PR00413">
    <property type="entry name" value="HADHALOGNASE"/>
</dbReference>
<dbReference type="PANTHER" id="PTHR47829">
    <property type="entry name" value="HYDROLASE, PUTATIVE (AFU_ORTHOLOGUE AFUA_1G12880)-RELATED"/>
    <property type="match status" value="1"/>
</dbReference>
<sequence length="207" mass="23269">MVAERYDGLILDFAGVMTSNMVEVIDHFEHRERLRRGVFLRAWADPRGQDLYRRLELGEIDQRDWNAGFGALIGVDPSNLMGRVLYALDPAYEVLNVLREARAAGIRTAVLSNSLGTDPHDPYLTYNLHDAVDHFVLSTDLKIRKPDPAIFEYTLERLGVAADRCVFADDTEANLVPAQRMGMTVIHALDEDETSRVLRALFGLPAT</sequence>
<proteinExistence type="predicted"/>
<dbReference type="EMBL" id="BMQC01000011">
    <property type="protein sequence ID" value="GGK36417.1"/>
    <property type="molecule type" value="Genomic_DNA"/>
</dbReference>